<dbReference type="InterPro" id="IPR021133">
    <property type="entry name" value="HEAT_type_2"/>
</dbReference>
<keyword evidence="13" id="KW-1185">Reference proteome</keyword>
<dbReference type="EMBL" id="JAWZYT010002382">
    <property type="protein sequence ID" value="KAK4304783.1"/>
    <property type="molecule type" value="Genomic_DNA"/>
</dbReference>
<evidence type="ECO:0000256" key="10">
    <source>
        <dbReference type="RuleBase" id="RU364016"/>
    </source>
</evidence>
<feature type="repeat" description="HEAT" evidence="9">
    <location>
        <begin position="1195"/>
        <end position="1230"/>
    </location>
</feature>
<evidence type="ECO:0000256" key="9">
    <source>
        <dbReference type="PROSITE-ProRule" id="PRU00103"/>
    </source>
</evidence>
<proteinExistence type="inferred from homology"/>
<comment type="similarity">
    <text evidence="2 10">Belongs to the chondroitin N-acetylgalactosaminyltransferase family.</text>
</comment>
<dbReference type="InterPro" id="IPR051227">
    <property type="entry name" value="CS_glycosyltransferase"/>
</dbReference>
<dbReference type="Gene3D" id="3.90.550.50">
    <property type="match status" value="1"/>
</dbReference>
<dbReference type="Gene3D" id="1.25.10.10">
    <property type="entry name" value="Leucine-rich Repeat Variant"/>
    <property type="match status" value="2"/>
</dbReference>
<accession>A0AAE1PAD3</accession>
<dbReference type="InterPro" id="IPR057978">
    <property type="entry name" value="TPR_DAAF5"/>
</dbReference>
<dbReference type="Pfam" id="PF05679">
    <property type="entry name" value="CHGN"/>
    <property type="match status" value="1"/>
</dbReference>
<evidence type="ECO:0000256" key="4">
    <source>
        <dbReference type="ARBA" id="ARBA00022692"/>
    </source>
</evidence>
<evidence type="ECO:0000256" key="6">
    <source>
        <dbReference type="ARBA" id="ARBA00022989"/>
    </source>
</evidence>
<comment type="caution">
    <text evidence="12">The sequence shown here is derived from an EMBL/GenBank/DDBJ whole genome shotgun (WGS) entry which is preliminary data.</text>
</comment>
<evidence type="ECO:0000256" key="3">
    <source>
        <dbReference type="ARBA" id="ARBA00022679"/>
    </source>
</evidence>
<keyword evidence="8" id="KW-0472">Membrane</keyword>
<evidence type="ECO:0000256" key="7">
    <source>
        <dbReference type="ARBA" id="ARBA00023034"/>
    </source>
</evidence>
<evidence type="ECO:0000256" key="2">
    <source>
        <dbReference type="ARBA" id="ARBA00009239"/>
    </source>
</evidence>
<reference evidence="12" key="1">
    <citation type="submission" date="2023-11" db="EMBL/GenBank/DDBJ databases">
        <title>Genome assemblies of two species of porcelain crab, Petrolisthes cinctipes and Petrolisthes manimaculis (Anomura: Porcellanidae).</title>
        <authorList>
            <person name="Angst P."/>
        </authorList>
    </citation>
    <scope>NUCLEOTIDE SEQUENCE</scope>
    <source>
        <strain evidence="12">PB745_02</strain>
        <tissue evidence="12">Gill</tissue>
    </source>
</reference>
<dbReference type="GO" id="GO:0047238">
    <property type="term" value="F:glucuronosyl-N-acetylgalactosaminyl-proteoglycan 4-beta-N-acetylgalactosaminyltransferase activity"/>
    <property type="evidence" value="ECO:0007669"/>
    <property type="project" value="TreeGrafter"/>
</dbReference>
<evidence type="ECO:0000259" key="11">
    <source>
        <dbReference type="Pfam" id="PF25757"/>
    </source>
</evidence>
<dbReference type="PANTHER" id="PTHR12369">
    <property type="entry name" value="CHONDROITIN SYNTHASE"/>
    <property type="match status" value="1"/>
</dbReference>
<evidence type="ECO:0000256" key="1">
    <source>
        <dbReference type="ARBA" id="ARBA00004447"/>
    </source>
</evidence>
<dbReference type="EC" id="2.4.1.-" evidence="10"/>
<name>A0AAE1PAD3_9EUCA</name>
<gene>
    <name evidence="12" type="ORF">Pmani_023296</name>
</gene>
<dbReference type="InterPro" id="IPR016024">
    <property type="entry name" value="ARM-type_fold"/>
</dbReference>
<keyword evidence="4" id="KW-0812">Transmembrane</keyword>
<evidence type="ECO:0000256" key="8">
    <source>
        <dbReference type="ARBA" id="ARBA00023136"/>
    </source>
</evidence>
<protein>
    <recommendedName>
        <fullName evidence="10">Hexosyltransferase</fullName>
        <ecNumber evidence="10">2.4.1.-</ecNumber>
    </recommendedName>
</protein>
<dbReference type="PROSITE" id="PS50077">
    <property type="entry name" value="HEAT_REPEAT"/>
    <property type="match status" value="1"/>
</dbReference>
<evidence type="ECO:0000313" key="13">
    <source>
        <dbReference type="Proteomes" id="UP001292094"/>
    </source>
</evidence>
<organism evidence="12 13">
    <name type="scientific">Petrolisthes manimaculis</name>
    <dbReference type="NCBI Taxonomy" id="1843537"/>
    <lineage>
        <taxon>Eukaryota</taxon>
        <taxon>Metazoa</taxon>
        <taxon>Ecdysozoa</taxon>
        <taxon>Arthropoda</taxon>
        <taxon>Crustacea</taxon>
        <taxon>Multicrustacea</taxon>
        <taxon>Malacostraca</taxon>
        <taxon>Eumalacostraca</taxon>
        <taxon>Eucarida</taxon>
        <taxon>Decapoda</taxon>
        <taxon>Pleocyemata</taxon>
        <taxon>Anomura</taxon>
        <taxon>Galatheoidea</taxon>
        <taxon>Porcellanidae</taxon>
        <taxon>Petrolisthes</taxon>
    </lineage>
</organism>
<dbReference type="InterPro" id="IPR008428">
    <property type="entry name" value="Chond_GalNAc"/>
</dbReference>
<keyword evidence="3 10" id="KW-0808">Transferase</keyword>
<sequence length="1443" mass="161917">MSGILKSLIFFGRQSSPLIIGLCIGIALSLILTPFLEDDCSHSITQEILGGTRVGNLRDLRSNGPSGEEDYEPRLVLRNYSKEDIDKLSKPDKLSRPRYYTTELGMREKLLVAVVSTRETVGSYGISLNKTLSQYVDKLIFFLDGIGTKKLGLNIPIVGFKDEKPLLKVFRILSYINENYLNDFDYFFMVSDRTYVHGRRLYKLLQHISISENIYMGTLLDNPQSLYCSLDGGIILSHSVLRVVAESLSWCSRNTYSDSDTDNLGRCVLHAIDRPCITSIQGQQYSSYRIRDDVDVMSHLELIGSSTLVKEAVTVSNVPEASDIYALHVYYLQNDVQLVNNTIRDQRSEIERIRPSAPYIKREVTWPVGSSPPHYPATRFDVVCWEMFNSTHIFMPDDHHNTKPIIGADLHDLMSVVNASVAHMHNRAGGRLEYRELEYGHRRFDPARGVDYILSLAFRDNASGRIVSRKMEASRLLTEPEIVPMPYVTENTRITVVLPVAQDYLSEVTQSVKRYEAECMVKGEQTILLLALLYKPGVSSGGDNKDIYKPLKDLARKLTQEYEETEAKVKWMPIHMDQHSQQPSTLALLDLVVKKIQKDALVMLTHHSAVFTSDFLNRIRMNTIQGWQVFSMVPFTQYHQEAVLDQGSYMRMDVNRNNGHFDTYNYDHISFYVADYTAARKSESEAIPIIRTEKDLKFDQPQDFGPYGLFLRASSIHILRAPDPGLKLFYSDLACQTYSVERTERVNQLCELQEVKTGRGGRKATMFSVEMENITDGLCASQKLERDRAVADLSSKIKSFSPDLLQSLMKALLQIVTDSSSTWESQHGCLLGLKVAVGVTSPDRESQFHLEVREIAIRLLTHQEVRVRQAAGEVLGALCERDGGATYSIVRGQVLDLVRSSLDRQATDDDASRSEHENARILMEKLSAGSRERRNSGDAAQIFHDTAGWRNLETSMKCLEHMINGAAPKFLPYVDQELLDLIFKALTHTNRFVRETGFNVCGALVSCGAYEGAELLESNPMFTFGDQLTQHLGEGLADNWSQVRLASSVATRKFLMSLPPGAQERFFPVLLPRLCLNRYYVAEGVRLYSQETWKQVTEAEGKTLVEKYINHVVSYYIEATGADNHAVREAACACIAELALKLNTEAVRSHVQPLLHALTVCFADDSWPVRDAACVACGNFILCFPEEAQGSMELLYPLFFTNLEDSIPSVRQGAAVAIANVVKAYGHDALPMIVDKMKEGLKGVKDQPCESERYGDLESGPAMYGVVKRKRDNDPELHSNKQMYSCGSLAPKMGRGGGGCSDCRFRRPPQVWERADGYVYLASELAGVPDAACEVTSCLPMVAEAVQHKHYAAHITLLETLCKTLPHLAKGLSKKVFKSQLHLFLDSIFYALECENGLTSSAACQCLTQLSQLLGPNILRGRVEEHNPSYLRALDANNFIAPL</sequence>
<evidence type="ECO:0000256" key="5">
    <source>
        <dbReference type="ARBA" id="ARBA00022968"/>
    </source>
</evidence>
<feature type="domain" description="Dynein axonemal assembly factor 5 TPR repeats" evidence="11">
    <location>
        <begin position="1023"/>
        <end position="1214"/>
    </location>
</feature>
<dbReference type="SUPFAM" id="SSF48371">
    <property type="entry name" value="ARM repeat"/>
    <property type="match status" value="1"/>
</dbReference>
<dbReference type="GO" id="GO:0032580">
    <property type="term" value="C:Golgi cisterna membrane"/>
    <property type="evidence" value="ECO:0007669"/>
    <property type="project" value="UniProtKB-SubCell"/>
</dbReference>
<keyword evidence="6" id="KW-1133">Transmembrane helix</keyword>
<keyword evidence="7 10" id="KW-0333">Golgi apparatus</keyword>
<dbReference type="PANTHER" id="PTHR12369:SF13">
    <property type="entry name" value="HEXOSYLTRANSFERASE"/>
    <property type="match status" value="1"/>
</dbReference>
<evidence type="ECO:0000313" key="12">
    <source>
        <dbReference type="EMBL" id="KAK4304783.1"/>
    </source>
</evidence>
<dbReference type="Proteomes" id="UP001292094">
    <property type="component" value="Unassembled WGS sequence"/>
</dbReference>
<keyword evidence="5 10" id="KW-0735">Signal-anchor</keyword>
<comment type="subcellular location">
    <subcellularLocation>
        <location evidence="1 10">Golgi apparatus</location>
        <location evidence="1 10">Golgi stack membrane</location>
        <topology evidence="1 10">Single-pass type II membrane protein</topology>
    </subcellularLocation>
</comment>
<dbReference type="Pfam" id="PF25757">
    <property type="entry name" value="TPR_DNAAF5"/>
    <property type="match status" value="1"/>
</dbReference>
<dbReference type="InterPro" id="IPR011989">
    <property type="entry name" value="ARM-like"/>
</dbReference>